<protein>
    <recommendedName>
        <fullName evidence="2">protein-glutamate O-methyltransferase</fullName>
        <ecNumber evidence="2">2.1.1.80</ecNumber>
    </recommendedName>
</protein>
<dbReference type="Gene3D" id="1.10.155.10">
    <property type="entry name" value="Chemotaxis receptor methyltransferase CheR, N-terminal domain"/>
    <property type="match status" value="1"/>
</dbReference>
<evidence type="ECO:0000256" key="4">
    <source>
        <dbReference type="ARBA" id="ARBA00022679"/>
    </source>
</evidence>
<keyword evidence="4" id="KW-0808">Transferase</keyword>
<evidence type="ECO:0000256" key="5">
    <source>
        <dbReference type="ARBA" id="ARBA00022691"/>
    </source>
</evidence>
<reference evidence="7" key="1">
    <citation type="submission" date="2021-05" db="EMBL/GenBank/DDBJ databases">
        <title>Genome of Sphingobium sp. strain.</title>
        <authorList>
            <person name="Fan R."/>
        </authorList>
    </citation>
    <scope>NUCLEOTIDE SEQUENCE</scope>
    <source>
        <strain evidence="7">H33</strain>
    </source>
</reference>
<dbReference type="RefSeq" id="WP_214625145.1">
    <property type="nucleotide sequence ID" value="NZ_JAHGAW010000013.1"/>
</dbReference>
<dbReference type="PANTHER" id="PTHR24422:SF21">
    <property type="entry name" value="CHEMOTAXIS PROTEIN METHYLTRANSFERASE 1"/>
    <property type="match status" value="1"/>
</dbReference>
<dbReference type="Pfam" id="PF01739">
    <property type="entry name" value="CheR"/>
    <property type="match status" value="1"/>
</dbReference>
<evidence type="ECO:0000313" key="8">
    <source>
        <dbReference type="Proteomes" id="UP001138757"/>
    </source>
</evidence>
<dbReference type="SUPFAM" id="SSF53335">
    <property type="entry name" value="S-adenosyl-L-methionine-dependent methyltransferases"/>
    <property type="match status" value="1"/>
</dbReference>
<dbReference type="Gene3D" id="3.40.50.150">
    <property type="entry name" value="Vaccinia Virus protein VP39"/>
    <property type="match status" value="1"/>
</dbReference>
<evidence type="ECO:0000256" key="2">
    <source>
        <dbReference type="ARBA" id="ARBA00012534"/>
    </source>
</evidence>
<gene>
    <name evidence="7" type="ORF">KK488_18260</name>
</gene>
<dbReference type="PANTHER" id="PTHR24422">
    <property type="entry name" value="CHEMOTAXIS PROTEIN METHYLTRANSFERASE"/>
    <property type="match status" value="1"/>
</dbReference>
<evidence type="ECO:0000259" key="6">
    <source>
        <dbReference type="PROSITE" id="PS50123"/>
    </source>
</evidence>
<feature type="domain" description="CheR-type methyltransferase" evidence="6">
    <location>
        <begin position="1"/>
        <end position="272"/>
    </location>
</feature>
<dbReference type="EC" id="2.1.1.80" evidence="2"/>
<sequence>MMISPPNRAIQRLGDLLSRHTGQALSESRRWRIETSLRPLMRERDFPSLDALLAAIDRDTDGTLLLETIDAMLNHESSFFRDIAVFQAIERKVLPALHEHSREKLLRIWCAGCSTGQEAYSLAMMIKRMGALWDGWRVSIHATDVSPVAIGKAKSGRYAQIDMQRGLPINELLRWFTPVGEDWQIADEIREMVHFQTDNLLDPRRLSGTYDLILCRNVLFYFPEDKRRLACDHIAHHARQGSYLVLGAGEMLTGGNNPFSTCRELSCVYVAERPMSGIGRLAG</sequence>
<dbReference type="GO" id="GO:0032259">
    <property type="term" value="P:methylation"/>
    <property type="evidence" value="ECO:0007669"/>
    <property type="project" value="UniProtKB-KW"/>
</dbReference>
<comment type="caution">
    <text evidence="7">The sequence shown here is derived from an EMBL/GenBank/DDBJ whole genome shotgun (WGS) entry which is preliminary data.</text>
</comment>
<dbReference type="SUPFAM" id="SSF47757">
    <property type="entry name" value="Chemotaxis receptor methyltransferase CheR, N-terminal domain"/>
    <property type="match status" value="1"/>
</dbReference>
<accession>A0A9X1IT21</accession>
<dbReference type="Proteomes" id="UP001138757">
    <property type="component" value="Unassembled WGS sequence"/>
</dbReference>
<evidence type="ECO:0000256" key="3">
    <source>
        <dbReference type="ARBA" id="ARBA00022603"/>
    </source>
</evidence>
<dbReference type="SMART" id="SM00138">
    <property type="entry name" value="MeTrc"/>
    <property type="match status" value="1"/>
</dbReference>
<proteinExistence type="predicted"/>
<evidence type="ECO:0000313" key="7">
    <source>
        <dbReference type="EMBL" id="MBT2188892.1"/>
    </source>
</evidence>
<keyword evidence="3" id="KW-0489">Methyltransferase</keyword>
<dbReference type="GO" id="GO:0008983">
    <property type="term" value="F:protein-glutamate O-methyltransferase activity"/>
    <property type="evidence" value="ECO:0007669"/>
    <property type="project" value="UniProtKB-EC"/>
</dbReference>
<organism evidence="7 8">
    <name type="scientific">Sphingobium nicotianae</name>
    <dbReference type="NCBI Taxonomy" id="2782607"/>
    <lineage>
        <taxon>Bacteria</taxon>
        <taxon>Pseudomonadati</taxon>
        <taxon>Pseudomonadota</taxon>
        <taxon>Alphaproteobacteria</taxon>
        <taxon>Sphingomonadales</taxon>
        <taxon>Sphingomonadaceae</taxon>
        <taxon>Sphingobium</taxon>
    </lineage>
</organism>
<dbReference type="AlphaFoldDB" id="A0A9X1IT21"/>
<dbReference type="PROSITE" id="PS50123">
    <property type="entry name" value="CHER"/>
    <property type="match status" value="1"/>
</dbReference>
<dbReference type="InterPro" id="IPR022642">
    <property type="entry name" value="CheR_C"/>
</dbReference>
<keyword evidence="5" id="KW-0949">S-adenosyl-L-methionine</keyword>
<keyword evidence="8" id="KW-1185">Reference proteome</keyword>
<name>A0A9X1IT21_9SPHN</name>
<dbReference type="PRINTS" id="PR00996">
    <property type="entry name" value="CHERMTFRASE"/>
</dbReference>
<comment type="catalytic activity">
    <reaction evidence="1">
        <text>L-glutamyl-[protein] + S-adenosyl-L-methionine = [protein]-L-glutamate 5-O-methyl ester + S-adenosyl-L-homocysteine</text>
        <dbReference type="Rhea" id="RHEA:24452"/>
        <dbReference type="Rhea" id="RHEA-COMP:10208"/>
        <dbReference type="Rhea" id="RHEA-COMP:10311"/>
        <dbReference type="ChEBI" id="CHEBI:29973"/>
        <dbReference type="ChEBI" id="CHEBI:57856"/>
        <dbReference type="ChEBI" id="CHEBI:59789"/>
        <dbReference type="ChEBI" id="CHEBI:82795"/>
        <dbReference type="EC" id="2.1.1.80"/>
    </reaction>
</comment>
<dbReference type="InterPro" id="IPR050903">
    <property type="entry name" value="Bact_Chemotaxis_MeTrfase"/>
</dbReference>
<evidence type="ECO:0000256" key="1">
    <source>
        <dbReference type="ARBA" id="ARBA00001541"/>
    </source>
</evidence>
<dbReference type="InterPro" id="IPR000780">
    <property type="entry name" value="CheR_MeTrfase"/>
</dbReference>
<dbReference type="InterPro" id="IPR036804">
    <property type="entry name" value="CheR_N_sf"/>
</dbReference>
<dbReference type="InterPro" id="IPR029063">
    <property type="entry name" value="SAM-dependent_MTases_sf"/>
</dbReference>
<dbReference type="EMBL" id="JAHGAW010000013">
    <property type="protein sequence ID" value="MBT2188892.1"/>
    <property type="molecule type" value="Genomic_DNA"/>
</dbReference>